<protein>
    <submittedName>
        <fullName evidence="1">Uncharacterized protein</fullName>
    </submittedName>
</protein>
<accession>U2MA86</accession>
<evidence type="ECO:0000313" key="1">
    <source>
        <dbReference type="EMBL" id="ERJ96228.1"/>
    </source>
</evidence>
<dbReference type="HOGENOM" id="CLU_3047689_0_0_9"/>
<comment type="caution">
    <text evidence="1">The sequence shown here is derived from an EMBL/GenBank/DDBJ whole genome shotgun (WGS) entry which is preliminary data.</text>
</comment>
<reference evidence="1 2" key="1">
    <citation type="submission" date="2013-07" db="EMBL/GenBank/DDBJ databases">
        <authorList>
            <person name="Weinstock G."/>
            <person name="Sodergren E."/>
            <person name="Wylie T."/>
            <person name="Fulton L."/>
            <person name="Fulton R."/>
            <person name="Fronick C."/>
            <person name="O'Laughlin M."/>
            <person name="Godfrey J."/>
            <person name="Miner T."/>
            <person name="Herter B."/>
            <person name="Appelbaum E."/>
            <person name="Cordes M."/>
            <person name="Lek S."/>
            <person name="Wollam A."/>
            <person name="Pepin K.H."/>
            <person name="Palsikar V.B."/>
            <person name="Mitreva M."/>
            <person name="Wilson R.K."/>
        </authorList>
    </citation>
    <scope>NUCLEOTIDE SEQUENCE [LARGE SCALE GENOMIC DNA]</scope>
    <source>
        <strain evidence="1 2">ATCC 27760</strain>
    </source>
</reference>
<keyword evidence="2" id="KW-1185">Reference proteome</keyword>
<sequence length="54" mass="6467">MLISIFIIPKEISFVKTFFDKAIIFDLENIYIMHSRDWTGVNMCFFDIFVIVLM</sequence>
<organism evidence="1 2">
    <name type="scientific">Ruminococcus callidus ATCC 27760</name>
    <dbReference type="NCBI Taxonomy" id="411473"/>
    <lineage>
        <taxon>Bacteria</taxon>
        <taxon>Bacillati</taxon>
        <taxon>Bacillota</taxon>
        <taxon>Clostridia</taxon>
        <taxon>Eubacteriales</taxon>
        <taxon>Oscillospiraceae</taxon>
        <taxon>Ruminococcus</taxon>
    </lineage>
</organism>
<dbReference type="EMBL" id="AWVF01000175">
    <property type="protein sequence ID" value="ERJ96228.1"/>
    <property type="molecule type" value="Genomic_DNA"/>
</dbReference>
<dbReference type="Proteomes" id="UP000016662">
    <property type="component" value="Unassembled WGS sequence"/>
</dbReference>
<evidence type="ECO:0000313" key="2">
    <source>
        <dbReference type="Proteomes" id="UP000016662"/>
    </source>
</evidence>
<gene>
    <name evidence="1" type="ORF">RUMCAL_01363</name>
</gene>
<name>U2MA86_9FIRM</name>
<proteinExistence type="predicted"/>
<dbReference type="AlphaFoldDB" id="U2MA86"/>